<gene>
    <name evidence="1" type="ORF">J0I24_09470</name>
</gene>
<comment type="caution">
    <text evidence="1">The sequence shown here is derived from an EMBL/GenBank/DDBJ whole genome shotgun (WGS) entry which is preliminary data.</text>
</comment>
<dbReference type="Proteomes" id="UP000664800">
    <property type="component" value="Unassembled WGS sequence"/>
</dbReference>
<organism evidence="1 2">
    <name type="scientific">Thiomonas arsenitoxydans (strain DSM 22701 / CIP 110005 / 3As)</name>
    <dbReference type="NCBI Taxonomy" id="426114"/>
    <lineage>
        <taxon>Bacteria</taxon>
        <taxon>Pseudomonadati</taxon>
        <taxon>Pseudomonadota</taxon>
        <taxon>Betaproteobacteria</taxon>
        <taxon>Burkholderiales</taxon>
        <taxon>Thiomonas</taxon>
    </lineage>
</organism>
<evidence type="ECO:0000313" key="2">
    <source>
        <dbReference type="Proteomes" id="UP000664800"/>
    </source>
</evidence>
<protein>
    <submittedName>
        <fullName evidence="1">Uncharacterized protein</fullName>
    </submittedName>
</protein>
<dbReference type="AlphaFoldDB" id="A0A8I1MYA7"/>
<reference evidence="1" key="1">
    <citation type="submission" date="2021-02" db="EMBL/GenBank/DDBJ databases">
        <title>Thiocyanate and organic carbon inputs drive convergent selection for specific autotrophic Afipia and Thiobacillus strains within complex microbiomes.</title>
        <authorList>
            <person name="Huddy R.J."/>
            <person name="Sachdeva R."/>
            <person name="Kadzinga F."/>
            <person name="Kantor R.S."/>
            <person name="Harrison S.T.L."/>
            <person name="Banfield J.F."/>
        </authorList>
    </citation>
    <scope>NUCLEOTIDE SEQUENCE</scope>
    <source>
        <strain evidence="1">SCN18_13_7_16_R3_B_64_19</strain>
    </source>
</reference>
<accession>A0A8I1MYA7</accession>
<name>A0A8I1MYA7_THIA3</name>
<proteinExistence type="predicted"/>
<sequence length="222" mass="25286">MSDDRYNDIRNKLITQGLAEKVKGQGGGIQLTKKGYEKDTIKEFSSSVSKEKDLYAPFLKIIEDEAIENDESALTIDTSALRRGGKWTNPDITKVSVQTFPILNKKNVIITTFELKQWGRWNVEAAFESASHRRFSHQAFVVLEWAKEQELMGLDEMAAACGRFGIGLIIMKPYYSSFKLEKIIDATPNTPTDGDIEDYLEYILEKSELKQKFQNMMSPKVL</sequence>
<dbReference type="EMBL" id="JAFKMR010000018">
    <property type="protein sequence ID" value="MBN8744523.1"/>
    <property type="molecule type" value="Genomic_DNA"/>
</dbReference>
<evidence type="ECO:0000313" key="1">
    <source>
        <dbReference type="EMBL" id="MBN8744523.1"/>
    </source>
</evidence>
<dbReference type="RefSeq" id="WP_276730448.1">
    <property type="nucleotide sequence ID" value="NZ_JAFKMR010000018.1"/>
</dbReference>